<dbReference type="InterPro" id="IPR001117">
    <property type="entry name" value="Cu-oxidase_2nd"/>
</dbReference>
<keyword evidence="7" id="KW-0472">Membrane</keyword>
<feature type="region of interest" description="Disordered" evidence="6">
    <location>
        <begin position="616"/>
        <end position="640"/>
    </location>
</feature>
<evidence type="ECO:0000259" key="10">
    <source>
        <dbReference type="Pfam" id="PF07731"/>
    </source>
</evidence>
<keyword evidence="4" id="KW-0560">Oxidoreductase</keyword>
<reference evidence="12 13" key="1">
    <citation type="journal article" date="2023" name="G3 (Bethesda)">
        <title>A chromosome-level genome assembly of Zasmidium syzygii isolated from banana leaves.</title>
        <authorList>
            <person name="van Westerhoven A.C."/>
            <person name="Mehrabi R."/>
            <person name="Talebi R."/>
            <person name="Steentjes M.B.F."/>
            <person name="Corcolon B."/>
            <person name="Chong P.A."/>
            <person name="Kema G.H.J."/>
            <person name="Seidl M.F."/>
        </authorList>
    </citation>
    <scope>NUCLEOTIDE SEQUENCE [LARGE SCALE GENOMIC DNA]</scope>
    <source>
        <strain evidence="12 13">P124</strain>
    </source>
</reference>
<feature type="domain" description="Plastocyanin-like" evidence="10">
    <location>
        <begin position="365"/>
        <end position="509"/>
    </location>
</feature>
<dbReference type="InterPro" id="IPR033138">
    <property type="entry name" value="Cu_oxidase_CS"/>
</dbReference>
<evidence type="ECO:0000259" key="11">
    <source>
        <dbReference type="Pfam" id="PF07732"/>
    </source>
</evidence>
<dbReference type="CDD" id="cd13877">
    <property type="entry name" value="CuRO_2_Fet3p_like"/>
    <property type="match status" value="1"/>
</dbReference>
<dbReference type="Pfam" id="PF00394">
    <property type="entry name" value="Cu-oxidase"/>
    <property type="match status" value="1"/>
</dbReference>
<dbReference type="InterPro" id="IPR045087">
    <property type="entry name" value="Cu-oxidase_fam"/>
</dbReference>
<keyword evidence="7" id="KW-0812">Transmembrane</keyword>
<keyword evidence="5" id="KW-0186">Copper</keyword>
<dbReference type="EMBL" id="JAXOVC010000008">
    <property type="protein sequence ID" value="KAK4497613.1"/>
    <property type="molecule type" value="Genomic_DNA"/>
</dbReference>
<evidence type="ECO:0000256" key="6">
    <source>
        <dbReference type="SAM" id="MobiDB-lite"/>
    </source>
</evidence>
<dbReference type="CDD" id="cd13851">
    <property type="entry name" value="CuRO_1_Fet3p"/>
    <property type="match status" value="1"/>
</dbReference>
<evidence type="ECO:0000313" key="12">
    <source>
        <dbReference type="EMBL" id="KAK4497613.1"/>
    </source>
</evidence>
<dbReference type="PROSITE" id="PS00079">
    <property type="entry name" value="MULTICOPPER_OXIDASE1"/>
    <property type="match status" value="1"/>
</dbReference>
<keyword evidence="7" id="KW-1133">Transmembrane helix</keyword>
<keyword evidence="3 8" id="KW-0732">Signal</keyword>
<keyword evidence="13" id="KW-1185">Reference proteome</keyword>
<dbReference type="PANTHER" id="PTHR11709:SF361">
    <property type="entry name" value="IRON TRANSPORT MULTICOPPER OXIDASE FET3"/>
    <property type="match status" value="1"/>
</dbReference>
<dbReference type="SUPFAM" id="SSF49503">
    <property type="entry name" value="Cupredoxins"/>
    <property type="match status" value="3"/>
</dbReference>
<evidence type="ECO:0000313" key="13">
    <source>
        <dbReference type="Proteomes" id="UP001305779"/>
    </source>
</evidence>
<dbReference type="InterPro" id="IPR044130">
    <property type="entry name" value="CuRO_2_Fet3-like"/>
</dbReference>
<name>A0ABR0E850_ZASCE</name>
<dbReference type="Proteomes" id="UP001305779">
    <property type="component" value="Unassembled WGS sequence"/>
</dbReference>
<accession>A0ABR0E850</accession>
<feature type="domain" description="Plastocyanin-like" evidence="11">
    <location>
        <begin position="29"/>
        <end position="144"/>
    </location>
</feature>
<keyword evidence="2" id="KW-0479">Metal-binding</keyword>
<dbReference type="Pfam" id="PF07732">
    <property type="entry name" value="Cu-oxidase_3"/>
    <property type="match status" value="1"/>
</dbReference>
<protein>
    <recommendedName>
        <fullName evidence="14">Laccase</fullName>
    </recommendedName>
</protein>
<dbReference type="InterPro" id="IPR011706">
    <property type="entry name" value="Cu-oxidase_C"/>
</dbReference>
<evidence type="ECO:0000256" key="2">
    <source>
        <dbReference type="ARBA" id="ARBA00022723"/>
    </source>
</evidence>
<dbReference type="InterPro" id="IPR002355">
    <property type="entry name" value="Cu_oxidase_Cu_BS"/>
</dbReference>
<gene>
    <name evidence="12" type="ORF">PRZ48_010266</name>
</gene>
<dbReference type="Gene3D" id="2.60.40.420">
    <property type="entry name" value="Cupredoxins - blue copper proteins"/>
    <property type="match status" value="3"/>
</dbReference>
<evidence type="ECO:0000259" key="9">
    <source>
        <dbReference type="Pfam" id="PF00394"/>
    </source>
</evidence>
<feature type="signal peptide" evidence="8">
    <location>
        <begin position="1"/>
        <end position="20"/>
    </location>
</feature>
<dbReference type="Pfam" id="PF07731">
    <property type="entry name" value="Cu-oxidase_2"/>
    <property type="match status" value="1"/>
</dbReference>
<feature type="domain" description="Plastocyanin-like" evidence="9">
    <location>
        <begin position="154"/>
        <end position="300"/>
    </location>
</feature>
<dbReference type="PANTHER" id="PTHR11709">
    <property type="entry name" value="MULTI-COPPER OXIDASE"/>
    <property type="match status" value="1"/>
</dbReference>
<dbReference type="CDD" id="cd13899">
    <property type="entry name" value="CuRO_3_Fet3p"/>
    <property type="match status" value="1"/>
</dbReference>
<evidence type="ECO:0000256" key="7">
    <source>
        <dbReference type="SAM" id="Phobius"/>
    </source>
</evidence>
<proteinExistence type="inferred from homology"/>
<evidence type="ECO:0000256" key="8">
    <source>
        <dbReference type="SAM" id="SignalP"/>
    </source>
</evidence>
<comment type="similarity">
    <text evidence="1">Belongs to the multicopper oxidase family.</text>
</comment>
<organism evidence="12 13">
    <name type="scientific">Zasmidium cellare</name>
    <name type="common">Wine cellar mold</name>
    <name type="synonym">Racodium cellare</name>
    <dbReference type="NCBI Taxonomy" id="395010"/>
    <lineage>
        <taxon>Eukaryota</taxon>
        <taxon>Fungi</taxon>
        <taxon>Dikarya</taxon>
        <taxon>Ascomycota</taxon>
        <taxon>Pezizomycotina</taxon>
        <taxon>Dothideomycetes</taxon>
        <taxon>Dothideomycetidae</taxon>
        <taxon>Mycosphaerellales</taxon>
        <taxon>Mycosphaerellaceae</taxon>
        <taxon>Zasmidium</taxon>
    </lineage>
</organism>
<sequence length="640" mass="71348">MSPAIAVLLLLAAFVQSSLAKTVTYNFNLTWVTANPDGLAERQVIGINNQWPLPVIEVDKGDQLVVNMHNGLGDKNASIHFHGMYQNGTNEMDGPSMVTQCPVPPGYDFTYNFTVNQNGTYWYHCHVDYCYPDGYRQALIIHDSDAYFADMYDEDITITVSDWYHEVTDEIGPSFQSIYNPTGAEPLPQSFLFNDTLNSSIPVKPNTTYMLRLINIGAFVGQYFYIDDHELTIVEIDGVYTEPQKADVLYISVAQRYTVLVTTKNSTSQNYCIVTVADSVLLDVIPSNLQLNNTNWLQYNATAAHEQPVIPVSDPTQFDPFDDMTLVPYDHQPLLDTPDHSITVNVNFQILQNGLDYAFLGNITYTKPQVPTLYTVYSAGDLSTNEEIYGEFTHPVVLQHNEVVEIVLNNQDTGTHPFHLHGHNFQMVDRFPSYGPHFYDYKNITPISYDPSNHTAFPASPPRRDTFVVAPGGYWVARFRADNPGVWFFHCHIDWHLSQGLGMLMIEAPDILQTQRDTVPQQHFDTCKAAGIAYEGNAAGNTVNLLDLKGEKKQSTWLPSGFTARGIVALVFSCISAILGMTMIAVYGFLEPVAKQHTVGQVAELTEVMADPKAVDSLQGEGASGAGPSTQVVERYELSE</sequence>
<feature type="transmembrane region" description="Helical" evidence="7">
    <location>
        <begin position="567"/>
        <end position="590"/>
    </location>
</feature>
<dbReference type="InterPro" id="IPR008972">
    <property type="entry name" value="Cupredoxin"/>
</dbReference>
<evidence type="ECO:0000256" key="5">
    <source>
        <dbReference type="ARBA" id="ARBA00023008"/>
    </source>
</evidence>
<evidence type="ECO:0000256" key="4">
    <source>
        <dbReference type="ARBA" id="ARBA00023002"/>
    </source>
</evidence>
<evidence type="ECO:0008006" key="14">
    <source>
        <dbReference type="Google" id="ProtNLM"/>
    </source>
</evidence>
<evidence type="ECO:0000256" key="1">
    <source>
        <dbReference type="ARBA" id="ARBA00010609"/>
    </source>
</evidence>
<dbReference type="InterPro" id="IPR011707">
    <property type="entry name" value="Cu-oxidase-like_N"/>
</dbReference>
<evidence type="ECO:0000256" key="3">
    <source>
        <dbReference type="ARBA" id="ARBA00022729"/>
    </source>
</evidence>
<comment type="caution">
    <text evidence="12">The sequence shown here is derived from an EMBL/GenBank/DDBJ whole genome shotgun (WGS) entry which is preliminary data.</text>
</comment>
<feature type="chain" id="PRO_5045829646" description="Laccase" evidence="8">
    <location>
        <begin position="21"/>
        <end position="640"/>
    </location>
</feature>
<dbReference type="PROSITE" id="PS00080">
    <property type="entry name" value="MULTICOPPER_OXIDASE2"/>
    <property type="match status" value="1"/>
</dbReference>